<feature type="transmembrane region" description="Helical" evidence="1">
    <location>
        <begin position="56"/>
        <end position="77"/>
    </location>
</feature>
<proteinExistence type="predicted"/>
<keyword evidence="3" id="KW-1185">Reference proteome</keyword>
<evidence type="ECO:0000313" key="3">
    <source>
        <dbReference type="Proteomes" id="UP000293342"/>
    </source>
</evidence>
<evidence type="ECO:0000313" key="2">
    <source>
        <dbReference type="EMBL" id="TCC45708.1"/>
    </source>
</evidence>
<dbReference type="OrthoDB" id="3830847at2"/>
<organism evidence="2 3">
    <name type="scientific">Kribbella capetownensis</name>
    <dbReference type="NCBI Taxonomy" id="1572659"/>
    <lineage>
        <taxon>Bacteria</taxon>
        <taxon>Bacillati</taxon>
        <taxon>Actinomycetota</taxon>
        <taxon>Actinomycetes</taxon>
        <taxon>Propionibacteriales</taxon>
        <taxon>Kribbellaceae</taxon>
        <taxon>Kribbella</taxon>
    </lineage>
</organism>
<gene>
    <name evidence="2" type="ORF">E0H75_28690</name>
</gene>
<dbReference type="RefSeq" id="WP_131516792.1">
    <property type="nucleotide sequence ID" value="NZ_SJKD01000007.1"/>
</dbReference>
<dbReference type="Proteomes" id="UP000293342">
    <property type="component" value="Unassembled WGS sequence"/>
</dbReference>
<evidence type="ECO:0000256" key="1">
    <source>
        <dbReference type="SAM" id="Phobius"/>
    </source>
</evidence>
<dbReference type="EMBL" id="SJKD01000007">
    <property type="protein sequence ID" value="TCC45708.1"/>
    <property type="molecule type" value="Genomic_DNA"/>
</dbReference>
<feature type="transmembrane region" description="Helical" evidence="1">
    <location>
        <begin position="29"/>
        <end position="50"/>
    </location>
</feature>
<keyword evidence="1" id="KW-0812">Transmembrane</keyword>
<keyword evidence="1" id="KW-1133">Transmembrane helix</keyword>
<accession>A0A4R0JLK9</accession>
<feature type="transmembrane region" description="Helical" evidence="1">
    <location>
        <begin position="89"/>
        <end position="107"/>
    </location>
</feature>
<keyword evidence="1" id="KW-0472">Membrane</keyword>
<comment type="caution">
    <text evidence="2">The sequence shown here is derived from an EMBL/GenBank/DDBJ whole genome shotgun (WGS) entry which is preliminary data.</text>
</comment>
<dbReference type="AlphaFoldDB" id="A0A4R0JLK9"/>
<reference evidence="2 3" key="1">
    <citation type="submission" date="2019-02" db="EMBL/GenBank/DDBJ databases">
        <title>Kribbella capetownensis sp. nov. and Kribbella speibonae sp. nov., isolated from soil.</title>
        <authorList>
            <person name="Curtis S.M."/>
            <person name="Norton I."/>
            <person name="Everest G.J."/>
            <person name="Meyers P.R."/>
        </authorList>
    </citation>
    <scope>NUCLEOTIDE SEQUENCE [LARGE SCALE GENOMIC DNA]</scope>
    <source>
        <strain evidence="2 3">YM53</strain>
    </source>
</reference>
<sequence>MAPDPATDAAEACSCGRGVRQPWRTRDALWSPASFIGGLVWLALGAGSVVGGWTVFGVSLLGVLAVFVVGALVLQAARGHRGRCLLTRGSWFGLAAPGLPLRVTFWFSF</sequence>
<name>A0A4R0JLK9_9ACTN</name>
<protein>
    <submittedName>
        <fullName evidence="2">Uncharacterized protein</fullName>
    </submittedName>
</protein>